<accession>A0A2V2VMY7</accession>
<feature type="region of interest" description="Disordered" evidence="1">
    <location>
        <begin position="495"/>
        <end position="515"/>
    </location>
</feature>
<dbReference type="AlphaFoldDB" id="A0A2V2VMY7"/>
<dbReference type="VEuPathDB" id="TriTrypDB:TcG_06795"/>
<dbReference type="VEuPathDB" id="TriTrypDB:TCDM_06690"/>
<dbReference type="VEuPathDB" id="TriTrypDB:TcBrA4_0103080"/>
<dbReference type="VEuPathDB" id="TriTrypDB:TcCL_ESM08674"/>
<name>A0A2V2VMY7_TRYCR</name>
<dbReference type="Proteomes" id="UP000246121">
    <property type="component" value="Unassembled WGS sequence"/>
</dbReference>
<sequence>MAHLLSSHDRHANHHLTSWGEDSQSALDETALNEAFMYRLRRMEAASRLTEEMMAQVRAIVDTEENPSYTRTTEEVPPFANNALRRPPKGGADAKLDAGRTMVLDGVTMPHSPEVVLQDEINRKIQKIQEMRIEQQSAAESQVKPTFQLVENSMELPAPPEVFTSTSLAFALEALATSVSKIITATDKILVHLALLSRNNSPSVFKEMNVFLLYSKHAWRCYTSVLQHLKQHEVCAKALQDATFQELSSMREQFLVRKEMLTAQEQKLKVSEEHLRAMRLRLKNLDAQCHMWSGVLLNIPTPPLLAPSPTASRRISVTRERESPSLIRSLTNRSPSFTTRVSTVGNFPAQRKSSVRVYTPLVLQNIESTSSVSSTEEELESRLDNMEVKVARFWSNPYVMKAQQCAGRIWRQRHQAQRERTPTLIEVMGLPTPSRKESIHHLGSSLLIASDLNRLSVHGSLYKGGHTAEGVDKATAEARLMSLLRSLLRLASSVTGQTEATASSSTAKPEEGDDSMELRMENGDAPKVTNSIEDAGALVAQSVVVDAAGAMSESVRNLLKFLEEASVTTT</sequence>
<dbReference type="VEuPathDB" id="TriTrypDB:BCY84_18281"/>
<reference evidence="2 3" key="1">
    <citation type="journal article" date="2018" name="Microb. Genom.">
        <title>Expanding an expanded genome: long-read sequencing of Trypanosoma cruzi.</title>
        <authorList>
            <person name="Berna L."/>
            <person name="Rodriguez M."/>
            <person name="Chiribao M.L."/>
            <person name="Parodi-Talice A."/>
            <person name="Pita S."/>
            <person name="Rijo G."/>
            <person name="Alvarez-Valin F."/>
            <person name="Robello C."/>
        </authorList>
    </citation>
    <scope>NUCLEOTIDE SEQUENCE [LARGE SCALE GENOMIC DNA]</scope>
    <source>
        <strain evidence="2 3">Dm28c</strain>
    </source>
</reference>
<comment type="caution">
    <text evidence="2">The sequence shown here is derived from an EMBL/GenBank/DDBJ whole genome shotgun (WGS) entry which is preliminary data.</text>
</comment>
<dbReference type="VEuPathDB" id="TriTrypDB:TCSYLVIO_004098"/>
<gene>
    <name evidence="2" type="ORF">C4B63_17g192</name>
</gene>
<evidence type="ECO:0000313" key="2">
    <source>
        <dbReference type="EMBL" id="PWU97086.1"/>
    </source>
</evidence>
<feature type="compositionally biased region" description="Polar residues" evidence="1">
    <location>
        <begin position="495"/>
        <end position="507"/>
    </location>
</feature>
<organism evidence="2 3">
    <name type="scientific">Trypanosoma cruzi</name>
    <dbReference type="NCBI Taxonomy" id="5693"/>
    <lineage>
        <taxon>Eukaryota</taxon>
        <taxon>Discoba</taxon>
        <taxon>Euglenozoa</taxon>
        <taxon>Kinetoplastea</taxon>
        <taxon>Metakinetoplastina</taxon>
        <taxon>Trypanosomatida</taxon>
        <taxon>Trypanosomatidae</taxon>
        <taxon>Trypanosoma</taxon>
        <taxon>Schizotrypanum</taxon>
    </lineage>
</organism>
<dbReference type="VEuPathDB" id="TriTrypDB:TcCLB.506425.160"/>
<proteinExistence type="predicted"/>
<dbReference type="VEuPathDB" id="TriTrypDB:C3747_121g59"/>
<dbReference type="VEuPathDB" id="TriTrypDB:TcYC6_0051960"/>
<dbReference type="VEuPathDB" id="TriTrypDB:ECC02_007070"/>
<dbReference type="VEuPathDB" id="TriTrypDB:Tc_MARK_2843"/>
<protein>
    <submittedName>
        <fullName evidence="2">Uncharacterized protein</fullName>
    </submittedName>
</protein>
<dbReference type="EMBL" id="PRFA01000017">
    <property type="protein sequence ID" value="PWU97086.1"/>
    <property type="molecule type" value="Genomic_DNA"/>
</dbReference>
<evidence type="ECO:0000256" key="1">
    <source>
        <dbReference type="SAM" id="MobiDB-lite"/>
    </source>
</evidence>
<evidence type="ECO:0000313" key="3">
    <source>
        <dbReference type="Proteomes" id="UP000246121"/>
    </source>
</evidence>
<dbReference type="VEuPathDB" id="TriTrypDB:C4B63_17g192"/>
<dbReference type="VEuPathDB" id="TriTrypDB:TcCLB.511711.70"/>